<dbReference type="RefSeq" id="WP_344826961.1">
    <property type="nucleotide sequence ID" value="NZ_BAAAUV010000005.1"/>
</dbReference>
<protein>
    <submittedName>
        <fullName evidence="1">Uncharacterized protein</fullName>
    </submittedName>
</protein>
<accession>A0ABP6Q812</accession>
<dbReference type="InterPro" id="IPR040871">
    <property type="entry name" value="HopA1"/>
</dbReference>
<proteinExistence type="predicted"/>
<name>A0ABP6Q812_9ACTN</name>
<evidence type="ECO:0000313" key="1">
    <source>
        <dbReference type="EMBL" id="GAA3209042.1"/>
    </source>
</evidence>
<gene>
    <name evidence="1" type="ORF">GCM10010468_26300</name>
</gene>
<organism evidence="1 2">
    <name type="scientific">Actinocorallia longicatena</name>
    <dbReference type="NCBI Taxonomy" id="111803"/>
    <lineage>
        <taxon>Bacteria</taxon>
        <taxon>Bacillati</taxon>
        <taxon>Actinomycetota</taxon>
        <taxon>Actinomycetes</taxon>
        <taxon>Streptosporangiales</taxon>
        <taxon>Thermomonosporaceae</taxon>
        <taxon>Actinocorallia</taxon>
    </lineage>
</organism>
<keyword evidence="2" id="KW-1185">Reference proteome</keyword>
<comment type="caution">
    <text evidence="1">The sequence shown here is derived from an EMBL/GenBank/DDBJ whole genome shotgun (WGS) entry which is preliminary data.</text>
</comment>
<dbReference type="Proteomes" id="UP001501237">
    <property type="component" value="Unassembled WGS sequence"/>
</dbReference>
<dbReference type="EMBL" id="BAAAUV010000005">
    <property type="protein sequence ID" value="GAA3209042.1"/>
    <property type="molecule type" value="Genomic_DNA"/>
</dbReference>
<evidence type="ECO:0000313" key="2">
    <source>
        <dbReference type="Proteomes" id="UP001501237"/>
    </source>
</evidence>
<dbReference type="Pfam" id="PF17914">
    <property type="entry name" value="HopA1"/>
    <property type="match status" value="1"/>
</dbReference>
<reference evidence="2" key="1">
    <citation type="journal article" date="2019" name="Int. J. Syst. Evol. Microbiol.">
        <title>The Global Catalogue of Microorganisms (GCM) 10K type strain sequencing project: providing services to taxonomists for standard genome sequencing and annotation.</title>
        <authorList>
            <consortium name="The Broad Institute Genomics Platform"/>
            <consortium name="The Broad Institute Genome Sequencing Center for Infectious Disease"/>
            <person name="Wu L."/>
            <person name="Ma J."/>
        </authorList>
    </citation>
    <scope>NUCLEOTIDE SEQUENCE [LARGE SCALE GENOMIC DNA]</scope>
    <source>
        <strain evidence="2">JCM 9377</strain>
    </source>
</reference>
<sequence length="456" mass="48832">MGKKTGAEKPRVVRVPRKAISGIDVGGTGEPMLFRQFLGRKPGPAKVSLRTAALRKLPAAAAEEGVAGGVVPGELVKVTRREVEERALVVREAPVPVAVSYAERTAAANRGFVAKVYADFFPGGRLLGAEERERAFAAMYEGAGSARSGYLKEALTPGGWWAFTHAPWSYIDGQALNAVRGRVFPSDADVFAAELANFFQNPYEQRYVDPATGLPDPLGRYPSLTTARPRTMEGEARKGDYFFLRNGSPKFDTVTSTAGRTRRIVLDVRNQGAAVSAALAVARLFDDDAVSPHLSELKVFLKTTPVPAEPVLIKRDKLIVYYNKRPGEAPDTDAVGAALDAAIKSSFPPGDAVDEAGPFYALLGGGTAWAEDPSGFTGDGSQSFTQTRLSAVRAAIEAPGADAIDSPDALGARIRTAFAAAGIDPDRPHLQLRDRPFRAVQENRVPLRDANPRFLS</sequence>